<name>Q8T3N1_DROME</name>
<sequence>MNINKSTKSNLQTTICLIK</sequence>
<accession>Q8T3N1</accession>
<reference evidence="1" key="1">
    <citation type="submission" date="2002-04" db="EMBL/GenBank/DDBJ databases">
        <authorList>
            <person name="Stapleton M."/>
            <person name="Brokstein P."/>
            <person name="Hong L."/>
            <person name="Agbayani A."/>
            <person name="Carlson J."/>
            <person name="Champe M."/>
            <person name="Chavez C."/>
            <person name="Dorsett V."/>
            <person name="Dresnek D."/>
            <person name="Farfan D."/>
            <person name="Frise E."/>
            <person name="George R."/>
            <person name="Gonzalez M."/>
            <person name="Guarin H."/>
            <person name="Kronmiller B."/>
            <person name="Li P."/>
            <person name="Liao G."/>
            <person name="Miranda A."/>
            <person name="Mungall C.J."/>
            <person name="Nunoo J."/>
            <person name="Pacleb J."/>
            <person name="Paragas V."/>
            <person name="Park S."/>
            <person name="Patel S."/>
            <person name="Phouanenavong S."/>
            <person name="Wan K."/>
            <person name="Yu C."/>
            <person name="Lewis S.E."/>
            <person name="Rubin G.M."/>
            <person name="Celniker S."/>
        </authorList>
    </citation>
    <scope>NUCLEOTIDE SEQUENCE</scope>
</reference>
<organism evidence="1">
    <name type="scientific">Drosophila melanogaster</name>
    <name type="common">Fruit fly</name>
    <dbReference type="NCBI Taxonomy" id="7227"/>
    <lineage>
        <taxon>Eukaryota</taxon>
        <taxon>Metazoa</taxon>
        <taxon>Ecdysozoa</taxon>
        <taxon>Arthropoda</taxon>
        <taxon>Hexapoda</taxon>
        <taxon>Insecta</taxon>
        <taxon>Pterygota</taxon>
        <taxon>Neoptera</taxon>
        <taxon>Endopterygota</taxon>
        <taxon>Diptera</taxon>
        <taxon>Brachycera</taxon>
        <taxon>Muscomorpha</taxon>
        <taxon>Ephydroidea</taxon>
        <taxon>Drosophilidae</taxon>
        <taxon>Drosophila</taxon>
        <taxon>Sophophora</taxon>
    </lineage>
</organism>
<dbReference type="AlphaFoldDB" id="Q8T3N1"/>
<evidence type="ECO:0000313" key="1">
    <source>
        <dbReference type="EMBL" id="AAM11105.1"/>
    </source>
</evidence>
<dbReference type="EMBL" id="AY094752">
    <property type="protein sequence ID" value="AAM11105.1"/>
    <property type="molecule type" value="mRNA"/>
</dbReference>
<proteinExistence type="evidence at transcript level"/>
<protein>
    <submittedName>
        <fullName evidence="1">GM07660p</fullName>
    </submittedName>
</protein>